<dbReference type="Gene3D" id="1.20.1530.20">
    <property type="match status" value="1"/>
</dbReference>
<evidence type="ECO:0000256" key="3">
    <source>
        <dbReference type="ARBA" id="ARBA00022448"/>
    </source>
</evidence>
<evidence type="ECO:0000256" key="7">
    <source>
        <dbReference type="ARBA" id="ARBA00023136"/>
    </source>
</evidence>
<keyword evidence="5 8" id="KW-0812">Transmembrane</keyword>
<dbReference type="RefSeq" id="WP_055113876.1">
    <property type="nucleotide sequence ID" value="NZ_CANKXR010000008.1"/>
</dbReference>
<evidence type="ECO:0000256" key="5">
    <source>
        <dbReference type="ARBA" id="ARBA00022692"/>
    </source>
</evidence>
<comment type="subcellular location">
    <subcellularLocation>
        <location evidence="1">Cell membrane</location>
        <topology evidence="1">Multi-pass membrane protein</topology>
    </subcellularLocation>
</comment>
<comment type="similarity">
    <text evidence="2">Belongs to the auxin efflux carrier (TC 2.A.69) family.</text>
</comment>
<keyword evidence="7 8" id="KW-0472">Membrane</keyword>
<feature type="transmembrane region" description="Helical" evidence="8">
    <location>
        <begin position="37"/>
        <end position="57"/>
    </location>
</feature>
<feature type="transmembrane region" description="Helical" evidence="8">
    <location>
        <begin position="231"/>
        <end position="254"/>
    </location>
</feature>
<dbReference type="InterPro" id="IPR004776">
    <property type="entry name" value="Mem_transp_PIN-like"/>
</dbReference>
<dbReference type="PANTHER" id="PTHR36838">
    <property type="entry name" value="AUXIN EFFLUX CARRIER FAMILY PROTEIN"/>
    <property type="match status" value="1"/>
</dbReference>
<feature type="transmembrane region" description="Helical" evidence="8">
    <location>
        <begin position="69"/>
        <end position="86"/>
    </location>
</feature>
<dbReference type="Pfam" id="PF03547">
    <property type="entry name" value="Mem_trans"/>
    <property type="match status" value="1"/>
</dbReference>
<keyword evidence="3" id="KW-0813">Transport</keyword>
<keyword evidence="4" id="KW-1003">Cell membrane</keyword>
<gene>
    <name evidence="9" type="ORF">LA5096_02959</name>
</gene>
<accession>A0A0M7A8T0</accession>
<feature type="transmembrane region" description="Helical" evidence="8">
    <location>
        <begin position="95"/>
        <end position="116"/>
    </location>
</feature>
<dbReference type="AlphaFoldDB" id="A0A0M7A8T0"/>
<evidence type="ECO:0000313" key="10">
    <source>
        <dbReference type="Proteomes" id="UP000049983"/>
    </source>
</evidence>
<feature type="transmembrane region" description="Helical" evidence="8">
    <location>
        <begin position="136"/>
        <end position="154"/>
    </location>
</feature>
<sequence>MSVFDKTLEQFLVLICLSGLAIILRGRGSILKQEQDVFARLVTEFALPSLIFCTISLEPFTVSRLLPALSMFVSIAVVMLVAWLIGRAMRLSRPVLGSLILVAGVGSSSTLGYSIIRNVFNNNHEVMNQVVTMGEFGVVLPLFTFGIMIAIYFGRKEDDEVSFGASFVRFFRSPIFLATVLGIVFSHMGFDQNAWLMKFLYSLLKVIASSLDVLVAFAVGLMLRPIDFKKLVPLIAVVVGLKLVLEPTLALTIADALSLPKINRELLVIEAAMPSGTIAAVLAVRYGCDGAVASTLVVATYLLSLIALPLVLTFVM</sequence>
<dbReference type="EMBL" id="CXWC01000010">
    <property type="protein sequence ID" value="CTQ71555.1"/>
    <property type="molecule type" value="Genomic_DNA"/>
</dbReference>
<evidence type="ECO:0000256" key="1">
    <source>
        <dbReference type="ARBA" id="ARBA00004651"/>
    </source>
</evidence>
<organism evidence="9 10">
    <name type="scientific">Roseibium album</name>
    <dbReference type="NCBI Taxonomy" id="311410"/>
    <lineage>
        <taxon>Bacteria</taxon>
        <taxon>Pseudomonadati</taxon>
        <taxon>Pseudomonadota</taxon>
        <taxon>Alphaproteobacteria</taxon>
        <taxon>Hyphomicrobiales</taxon>
        <taxon>Stappiaceae</taxon>
        <taxon>Roseibium</taxon>
    </lineage>
</organism>
<proteinExistence type="inferred from homology"/>
<dbReference type="GO" id="GO:0055085">
    <property type="term" value="P:transmembrane transport"/>
    <property type="evidence" value="ECO:0007669"/>
    <property type="project" value="InterPro"/>
</dbReference>
<feature type="transmembrane region" description="Helical" evidence="8">
    <location>
        <begin position="291"/>
        <end position="315"/>
    </location>
</feature>
<evidence type="ECO:0000256" key="2">
    <source>
        <dbReference type="ARBA" id="ARBA00010145"/>
    </source>
</evidence>
<feature type="transmembrane region" description="Helical" evidence="8">
    <location>
        <begin position="199"/>
        <end position="219"/>
    </location>
</feature>
<dbReference type="GO" id="GO:0005886">
    <property type="term" value="C:plasma membrane"/>
    <property type="evidence" value="ECO:0007669"/>
    <property type="project" value="UniProtKB-SubCell"/>
</dbReference>
<dbReference type="STRING" id="311410.LA5095_01705"/>
<keyword evidence="6 8" id="KW-1133">Transmembrane helix</keyword>
<reference evidence="10" key="1">
    <citation type="submission" date="2015-07" db="EMBL/GenBank/DDBJ databases">
        <authorList>
            <person name="Rodrigo-Torres Lidia"/>
            <person name="Arahal R.David."/>
        </authorList>
    </citation>
    <scope>NUCLEOTIDE SEQUENCE [LARGE SCALE GENOMIC DNA]</scope>
    <source>
        <strain evidence="10">CECT 5096</strain>
    </source>
</reference>
<evidence type="ECO:0000313" key="9">
    <source>
        <dbReference type="EMBL" id="CTQ71555.1"/>
    </source>
</evidence>
<feature type="transmembrane region" description="Helical" evidence="8">
    <location>
        <begin position="266"/>
        <end position="284"/>
    </location>
</feature>
<feature type="transmembrane region" description="Helical" evidence="8">
    <location>
        <begin position="166"/>
        <end position="187"/>
    </location>
</feature>
<evidence type="ECO:0000256" key="6">
    <source>
        <dbReference type="ARBA" id="ARBA00022989"/>
    </source>
</evidence>
<feature type="transmembrane region" description="Helical" evidence="8">
    <location>
        <begin position="6"/>
        <end position="25"/>
    </location>
</feature>
<dbReference type="PANTHER" id="PTHR36838:SF3">
    <property type="entry name" value="TRANSPORTER AUXIN EFFLUX CARRIER EC FAMILY"/>
    <property type="match status" value="1"/>
</dbReference>
<dbReference type="InterPro" id="IPR038770">
    <property type="entry name" value="Na+/solute_symporter_sf"/>
</dbReference>
<evidence type="ECO:0000256" key="4">
    <source>
        <dbReference type="ARBA" id="ARBA00022475"/>
    </source>
</evidence>
<dbReference type="GeneID" id="97670325"/>
<protein>
    <submittedName>
        <fullName evidence="9">Auxin efflux carrier</fullName>
    </submittedName>
</protein>
<keyword evidence="10" id="KW-1185">Reference proteome</keyword>
<dbReference type="Proteomes" id="UP000049983">
    <property type="component" value="Unassembled WGS sequence"/>
</dbReference>
<evidence type="ECO:0000256" key="8">
    <source>
        <dbReference type="SAM" id="Phobius"/>
    </source>
</evidence>
<name>A0A0M7A8T0_9HYPH</name>